<sequence length="20" mass="2414">MGGKLSKRMSGWFTVRERMR</sequence>
<keyword evidence="7" id="KW-0519">Myristate</keyword>
<keyword evidence="8" id="KW-0946">Virion</keyword>
<evidence type="ECO:0000256" key="11">
    <source>
        <dbReference type="ARBA" id="ARBA00023136"/>
    </source>
</evidence>
<evidence type="ECO:0000256" key="8">
    <source>
        <dbReference type="ARBA" id="ARBA00022844"/>
    </source>
</evidence>
<keyword evidence="11" id="KW-0472">Membrane</keyword>
<keyword evidence="3" id="KW-0964">Secreted</keyword>
<keyword evidence="12" id="KW-0899">Viral immunoevasion</keyword>
<keyword evidence="13" id="KW-0449">Lipoprotein</keyword>
<organism evidence="15 16">
    <name type="scientific">Human immunodeficiency virus type 1</name>
    <name type="common">HIV-1</name>
    <dbReference type="NCBI Taxonomy" id="11676"/>
    <lineage>
        <taxon>Viruses</taxon>
        <taxon>Riboviria</taxon>
        <taxon>Pararnavirae</taxon>
        <taxon>Artverviricota</taxon>
        <taxon>Revtraviricetes</taxon>
        <taxon>Ortervirales</taxon>
        <taxon>Retroviridae</taxon>
        <taxon>Orthoretrovirinae</taxon>
        <taxon>Lentivirus</taxon>
        <taxon>Lentivirus humimdef1</taxon>
    </lineage>
</organism>
<evidence type="ECO:0000313" key="15">
    <source>
        <dbReference type="EMBL" id="AFB38785.1"/>
    </source>
</evidence>
<feature type="region of interest" description="Disordered" evidence="14">
    <location>
        <begin position="1"/>
        <end position="20"/>
    </location>
</feature>
<evidence type="ECO:0000256" key="10">
    <source>
        <dbReference type="ARBA" id="ARBA00023026"/>
    </source>
</evidence>
<keyword evidence="2" id="KW-0244">Early protein</keyword>
<evidence type="ECO:0000256" key="4">
    <source>
        <dbReference type="ARBA" id="ARBA00022553"/>
    </source>
</evidence>
<evidence type="ECO:0000256" key="14">
    <source>
        <dbReference type="SAM" id="MobiDB-lite"/>
    </source>
</evidence>
<proteinExistence type="predicted"/>
<keyword evidence="10" id="KW-0843">Virulence</keyword>
<evidence type="ECO:0000256" key="7">
    <source>
        <dbReference type="ARBA" id="ARBA00022707"/>
    </source>
</evidence>
<keyword evidence="4" id="KW-0597">Phosphoprotein</keyword>
<evidence type="ECO:0000256" key="9">
    <source>
        <dbReference type="ARBA" id="ARBA00022870"/>
    </source>
</evidence>
<evidence type="ECO:0000256" key="13">
    <source>
        <dbReference type="ARBA" id="ARBA00023288"/>
    </source>
</evidence>
<evidence type="ECO:0000256" key="3">
    <source>
        <dbReference type="ARBA" id="ARBA00022525"/>
    </source>
</evidence>
<keyword evidence="6" id="KW-0053">Apoptosis</keyword>
<organismHost>
    <name type="scientific">Homo sapiens</name>
    <name type="common">Human</name>
    <dbReference type="NCBI Taxonomy" id="9606"/>
</organismHost>
<protein>
    <submittedName>
        <fullName evidence="15">Nef protein</fullName>
    </submittedName>
</protein>
<keyword evidence="5" id="KW-0945">Host-virus interaction</keyword>
<evidence type="ECO:0000256" key="1">
    <source>
        <dbReference type="ARBA" id="ARBA00022511"/>
    </source>
</evidence>
<keyword evidence="9" id="KW-1043">Host membrane</keyword>
<gene>
    <name evidence="15" type="primary">nef</name>
</gene>
<evidence type="ECO:0000256" key="12">
    <source>
        <dbReference type="ARBA" id="ARBA00023280"/>
    </source>
</evidence>
<accession>H6D006</accession>
<reference evidence="15 16" key="1">
    <citation type="journal article" date="2011" name="J. Virol.">
        <title>Demographic processes affect HIV-1 evolution in primary infection before the onset of selective processes.</title>
        <authorList>
            <person name="Herbeck J.T."/>
            <person name="Rolland M."/>
            <person name="Liu Y."/>
            <person name="McLaughlin S."/>
            <person name="McNevin J."/>
            <person name="Zhao H."/>
            <person name="Wong K."/>
            <person name="Stoddard J.N."/>
            <person name="Raugi D."/>
            <person name="Sorensen S."/>
            <person name="Genowati I."/>
            <person name="Birditt B."/>
            <person name="McKay A."/>
            <person name="Diem K."/>
            <person name="Maust B.S."/>
            <person name="Deng W."/>
            <person name="Collier A.C."/>
            <person name="Stekler J.D."/>
            <person name="McElrath M.J."/>
            <person name="Mullins J.I."/>
        </authorList>
    </citation>
    <scope>NUCLEOTIDE SEQUENCE [LARGE SCALE GENOMIC DNA]</scope>
    <source>
        <strain evidence="15">USPI38417EI40y05051pcWG2B11</strain>
    </source>
</reference>
<evidence type="ECO:0000313" key="16">
    <source>
        <dbReference type="Proteomes" id="UP000160164"/>
    </source>
</evidence>
<dbReference type="EMBL" id="JN024369">
    <property type="protein sequence ID" value="AFB38785.1"/>
    <property type="molecule type" value="Genomic_RNA"/>
</dbReference>
<evidence type="ECO:0000256" key="6">
    <source>
        <dbReference type="ARBA" id="ARBA00022703"/>
    </source>
</evidence>
<dbReference type="GO" id="GO:0044423">
    <property type="term" value="C:virion component"/>
    <property type="evidence" value="ECO:0007669"/>
    <property type="project" value="UniProtKB-KW"/>
</dbReference>
<keyword evidence="1" id="KW-1032">Host cell membrane</keyword>
<dbReference type="Gene3D" id="4.10.890.10">
    <property type="entry name" value="HIV 1 nef anchor domain"/>
    <property type="match status" value="1"/>
</dbReference>
<evidence type="ECO:0000256" key="5">
    <source>
        <dbReference type="ARBA" id="ARBA00022581"/>
    </source>
</evidence>
<name>H6D006_HV1</name>
<dbReference type="Proteomes" id="UP000160164">
    <property type="component" value="Genome"/>
</dbReference>
<dbReference type="InterPro" id="IPR027480">
    <property type="entry name" value="HIV-1_Nef_anchor_sf"/>
</dbReference>
<evidence type="ECO:0000256" key="2">
    <source>
        <dbReference type="ARBA" id="ARBA00022518"/>
    </source>
</evidence>